<reference evidence="1" key="1">
    <citation type="submission" date="2025-08" db="UniProtKB">
        <authorList>
            <consortium name="Ensembl"/>
        </authorList>
    </citation>
    <scope>IDENTIFICATION</scope>
</reference>
<accession>A0A8C2XGR6</accession>
<proteinExistence type="predicted"/>
<name>A0A8C2XGR6_CYCLU</name>
<reference evidence="1" key="2">
    <citation type="submission" date="2025-09" db="UniProtKB">
        <authorList>
            <consortium name="Ensembl"/>
        </authorList>
    </citation>
    <scope>IDENTIFICATION</scope>
</reference>
<evidence type="ECO:0000313" key="1">
    <source>
        <dbReference type="Ensembl" id="ENSCLMP00005018513.1"/>
    </source>
</evidence>
<dbReference type="AlphaFoldDB" id="A0A8C2XGR6"/>
<sequence>MPGEESREGLRGHSHICVPCNLGTRGTEEGRRVIAEQAGQGPMWTSCPSETLTGSVSPLPPRLITSLIFINSWGFFMPSQLWGQCKTNPCCLARKHL</sequence>
<keyword evidence="2" id="KW-1185">Reference proteome</keyword>
<evidence type="ECO:0000313" key="2">
    <source>
        <dbReference type="Proteomes" id="UP000694565"/>
    </source>
</evidence>
<dbReference type="Proteomes" id="UP000694565">
    <property type="component" value="Unplaced"/>
</dbReference>
<dbReference type="Ensembl" id="ENSCLMT00005019527.1">
    <property type="protein sequence ID" value="ENSCLMP00005018513.1"/>
    <property type="gene ID" value="ENSCLMG00005009365.1"/>
</dbReference>
<organism evidence="1 2">
    <name type="scientific">Cyclopterus lumpus</name>
    <name type="common">Lumpsucker</name>
    <dbReference type="NCBI Taxonomy" id="8103"/>
    <lineage>
        <taxon>Eukaryota</taxon>
        <taxon>Metazoa</taxon>
        <taxon>Chordata</taxon>
        <taxon>Craniata</taxon>
        <taxon>Vertebrata</taxon>
        <taxon>Euteleostomi</taxon>
        <taxon>Actinopterygii</taxon>
        <taxon>Neopterygii</taxon>
        <taxon>Teleostei</taxon>
        <taxon>Neoteleostei</taxon>
        <taxon>Acanthomorphata</taxon>
        <taxon>Eupercaria</taxon>
        <taxon>Perciformes</taxon>
        <taxon>Cottioidei</taxon>
        <taxon>Cottales</taxon>
        <taxon>Cyclopteridae</taxon>
        <taxon>Cyclopterus</taxon>
    </lineage>
</organism>
<protein>
    <submittedName>
        <fullName evidence="1">Uncharacterized protein</fullName>
    </submittedName>
</protein>